<feature type="compositionally biased region" description="Basic and acidic residues" evidence="1">
    <location>
        <begin position="1762"/>
        <end position="1778"/>
    </location>
</feature>
<gene>
    <name evidence="3" type="primary">LOC117673237</name>
</gene>
<proteinExistence type="predicted"/>
<feature type="compositionally biased region" description="Basic and acidic residues" evidence="1">
    <location>
        <begin position="1978"/>
        <end position="1987"/>
    </location>
</feature>
<reference evidence="3" key="1">
    <citation type="submission" date="2025-08" db="UniProtKB">
        <authorList>
            <consortium name="RefSeq"/>
        </authorList>
    </citation>
    <scope>IDENTIFICATION</scope>
    <source>
        <tissue evidence="3">Blood</tissue>
    </source>
</reference>
<evidence type="ECO:0000313" key="2">
    <source>
        <dbReference type="Proteomes" id="UP001652622"/>
    </source>
</evidence>
<sequence>MPGEAAGRQAPQAPPMQPDGSESLSSVSTPSGEVQPATPISLAVTPDTPTDVLLFLPVKKKEDRPQPEGASCDTTAGNATAGSVALSECGQIVMEQAPKSGGMRPRSPGHSPGTDLLDARIVMGEETHCLGVAVQDTLGVPKPCVLETTSGEETSNVGNEGLDAAFQGAPLPPVARNFGNLHACTSVSPPGLLKSQELVGMGVFPLSQGEPMADVPSPSPTLAKDLPAELAESQLFLAKHPCSLDSELYFTAPSTPIRTLFPPFRQPLFSKDGLSEEQNEIDSEGLCSPPTSPSGSYITAEGSSWTSTGTASTSSSCSPNLLAESEVLEAPTAAEEALSELDLPEGEPKLSGVTCSTFGAFPGLSYNTIPSSYPVEECSGGEEEEQIPSEEGWGCETIPLKLLPHEAEQIYPSWPPNGDESEDDADLSSSPLEEHERLLPSYDAEIGGFTKRGLQACPFAHPLTTISGPPSELQGVFGVGPTEAGEPGGFESQPPTSSPEDGVKTIESDQMIPALLLTFRGSLLFEAESMEIMLFPQGEAVENDALYGMEDDDDSASVSFLHSLSETSIDEGVDESFAYPDNTSQSSDSASDDGKDGIEQYALVADTVIESKEDPESTPAHLESESEMDISSDAYNTDEDTVCGTGEEQMKGVSEKKGMSKEEKLMEEDPMKPPRSFDTMVASQLQARPESPSGTSSKSTCISHLGPGEEDTVMASEDWSPPTQDDKEENSLKEMILSHVSPTHLPHSDVQPTHLESGVSEYGECLIACFDTDDESDNQPPLTDTMEESLSVVPLAEEWMDQVCAGSVIPLEWNPESCPVELEDLEVVDNNDSSSLDIGAQLEESEKRLLELLDQDGAASGSSAELEPGDGELLETSSEKEMPFASLLESKGALLEQPEVIRADSETTQDSLAVCVESEDELEEALSLDQINNEDRAMVAFSEAKPDSQSLLALSHTPGNMLAEDNGALLDASAPLPQESPLFHPDGEEAAELQNWSVCGTQNSSLDPEIADYSGHSSNDEAVVDDTTTPNLSELCLETVETEALNGSETRDSECYLTPIHIETDSRAEETSEEDLDKAKEPLHLSREELVEADENPPNVTEVVEKPGQRGLSEEGNADQSWGTPSEEDASDLESREGSQADIAAEIPPVEDHQMEVQLDSECLIAADAMEQLGSEVTRQGDAHNLAFPQCSPKDSYMDILWGKGAEGNLDSIDPTEAREMFATSDEIARHQEEIGETMKEVDSEHRNGSSECRQMEAMQTLEPLVAPRDTEKVLSQGTEAQNDGERVDSIQSPCDVDDVHLLETNTGIVEVVPGVLPAENIDQILSSMTDDNLREEHPAVQKKTFAEALLQGLLPILETGHPLQKEKEVDTILLSPDTLEESASYSYLESSFVTAPEDVSNETTVLAPSPDSGREEFVSPDQTWSSQSMVVELTHSPPSLEALTAELEHLMVENVESECLDVPPNCFPEEVPSQQSTAVCLHYSVLAHTPLTTSHPAVKQRDVSPELRTSQHIFLASEDEIYLSDFPETQDSLSSRHVEMEQVESGERLGSIDEDVSTAYPEVSTPESSPTIPSQFEPSGAFFQHDDDDDGAMVSPRVLEDQQEVTSMLKGSFGNLEDRRVEAAHLISSLLVAEAQGLLGSLKENVLQNLGGEHVEKVVEPKYSEELKVPRTFGEETADHQQSSWQSFKEAKAEDQEEMVEEDRMEEVLPISEGPEVEDTQLQGSAPNEATEVGMEDIVSSPGEDEAEVTDGSPPQTPSEDLPRLEANRMANEKTMEEASEEMELADTETETSHPGMENLLTESTGHSSSEDALSSLDSPISLASRSIRISSQETCPLQQPSSPAPEEGPVALPPAPRSQFPEVPPVSSLILPSRPSEDPIQGPSATSRLAPSTAGPCMEHTPPKETLLRDTRKPPAEALESASSFGPGQLHQLPGGQDARGRNQLPGNRDSRVKYLGLAREKRASRGSFLPESSSSEERELETLREAGMMLLEEKTSLSGKRAHDVNHKGSSNDSESNEGSLPELEEPNVPVPRTAHSVQVWPSQTKMGGLQFPEFPSQSHLRWAGLRERERGSKSLSCFSCLRRD</sequence>
<feature type="compositionally biased region" description="Polar residues" evidence="1">
    <location>
        <begin position="1834"/>
        <end position="1843"/>
    </location>
</feature>
<feature type="region of interest" description="Disordered" evidence="1">
    <location>
        <begin position="1088"/>
        <end position="1139"/>
    </location>
</feature>
<feature type="compositionally biased region" description="Low complexity" evidence="1">
    <location>
        <begin position="1928"/>
        <end position="1939"/>
    </location>
</feature>
<feature type="region of interest" description="Disordered" evidence="1">
    <location>
        <begin position="1675"/>
        <end position="2039"/>
    </location>
</feature>
<feature type="region of interest" description="Disordered" evidence="1">
    <location>
        <begin position="480"/>
        <end position="504"/>
    </location>
</feature>
<feature type="compositionally biased region" description="Basic and acidic residues" evidence="1">
    <location>
        <begin position="1951"/>
        <end position="1966"/>
    </location>
</feature>
<feature type="compositionally biased region" description="Acidic residues" evidence="1">
    <location>
        <begin position="625"/>
        <end position="641"/>
    </location>
</feature>
<evidence type="ECO:0000313" key="3">
    <source>
        <dbReference type="RefSeq" id="XP_060539203.1"/>
    </source>
</evidence>
<feature type="region of interest" description="Disordered" evidence="1">
    <location>
        <begin position="273"/>
        <end position="318"/>
    </location>
</feature>
<feature type="region of interest" description="Disordered" evidence="1">
    <location>
        <begin position="609"/>
        <end position="729"/>
    </location>
</feature>
<organism evidence="2 3">
    <name type="scientific">Pantherophis guttatus</name>
    <name type="common">Corn snake</name>
    <name type="synonym">Elaphe guttata</name>
    <dbReference type="NCBI Taxonomy" id="94885"/>
    <lineage>
        <taxon>Eukaryota</taxon>
        <taxon>Metazoa</taxon>
        <taxon>Chordata</taxon>
        <taxon>Craniata</taxon>
        <taxon>Vertebrata</taxon>
        <taxon>Euteleostomi</taxon>
        <taxon>Lepidosauria</taxon>
        <taxon>Squamata</taxon>
        <taxon>Bifurcata</taxon>
        <taxon>Unidentata</taxon>
        <taxon>Episquamata</taxon>
        <taxon>Toxicofera</taxon>
        <taxon>Serpentes</taxon>
        <taxon>Colubroidea</taxon>
        <taxon>Colubridae</taxon>
        <taxon>Colubrinae</taxon>
        <taxon>Pantherophis</taxon>
    </lineage>
</organism>
<feature type="compositionally biased region" description="Low complexity" evidence="1">
    <location>
        <begin position="1812"/>
        <end position="1833"/>
    </location>
</feature>
<accession>A0ABM3YSV9</accession>
<name>A0ABM3YSV9_PANGU</name>
<feature type="region of interest" description="Disordered" evidence="1">
    <location>
        <begin position="1"/>
        <end position="77"/>
    </location>
</feature>
<feature type="compositionally biased region" description="Polar residues" evidence="1">
    <location>
        <begin position="681"/>
        <end position="702"/>
    </location>
</feature>
<protein>
    <submittedName>
        <fullName evidence="3">Uncharacterized protein LOC117673237</fullName>
    </submittedName>
</protein>
<feature type="region of interest" description="Disordered" evidence="1">
    <location>
        <begin position="571"/>
        <end position="595"/>
    </location>
</feature>
<feature type="compositionally biased region" description="Basic and acidic residues" evidence="1">
    <location>
        <begin position="648"/>
        <end position="672"/>
    </location>
</feature>
<dbReference type="GeneID" id="117673237"/>
<feature type="compositionally biased region" description="Basic and acidic residues" evidence="1">
    <location>
        <begin position="1994"/>
        <end position="2010"/>
    </location>
</feature>
<feature type="compositionally biased region" description="Basic and acidic residues" evidence="1">
    <location>
        <begin position="1903"/>
        <end position="1917"/>
    </location>
</feature>
<feature type="compositionally biased region" description="Polar residues" evidence="1">
    <location>
        <begin position="20"/>
        <end position="32"/>
    </location>
</feature>
<dbReference type="Proteomes" id="UP001652622">
    <property type="component" value="Unplaced"/>
</dbReference>
<dbReference type="RefSeq" id="XP_060539203.1">
    <property type="nucleotide sequence ID" value="XM_060683220.1"/>
</dbReference>
<feature type="compositionally biased region" description="Low complexity" evidence="1">
    <location>
        <begin position="2012"/>
        <end position="2035"/>
    </location>
</feature>
<evidence type="ECO:0000256" key="1">
    <source>
        <dbReference type="SAM" id="MobiDB-lite"/>
    </source>
</evidence>
<feature type="region of interest" description="Disordered" evidence="1">
    <location>
        <begin position="410"/>
        <end position="434"/>
    </location>
</feature>
<feature type="region of interest" description="Disordered" evidence="1">
    <location>
        <begin position="1400"/>
        <end position="1422"/>
    </location>
</feature>
<feature type="compositionally biased region" description="Acidic residues" evidence="1">
    <location>
        <begin position="1696"/>
        <end position="1706"/>
    </location>
</feature>
<keyword evidence="2" id="KW-1185">Reference proteome</keyword>
<feature type="compositionally biased region" description="Acidic residues" evidence="1">
    <location>
        <begin position="1779"/>
        <end position="1791"/>
    </location>
</feature>
<feature type="compositionally biased region" description="Low complexity" evidence="1">
    <location>
        <begin position="303"/>
        <end position="318"/>
    </location>
</feature>